<sequence>MKNIILSTAAAALLLVSCNQKNKEAVSNTPEPKETASQSYACSMHPEVTGKKGEKCSKCGMELTEPVKPAAATQTDKDSLTAKAGTKTAKSGFSIDAIVVDYLALKNALTKDDANLASKAGKKLYAAFNTIDPGSMDVKLKKEYLDIADDAKEHAEHIGANAGKIAHQREHFVMLSNDINDLLKTFKTSQTLYQDYCPMADEGKGAIWISEIKEIKNPYYGSDMLTCGSVKKTL</sequence>
<organism evidence="3 4">
    <name type="scientific">Flavobacterium cheongpyeongense</name>
    <dbReference type="NCBI Taxonomy" id="2212651"/>
    <lineage>
        <taxon>Bacteria</taxon>
        <taxon>Pseudomonadati</taxon>
        <taxon>Bacteroidota</taxon>
        <taxon>Flavobacteriia</taxon>
        <taxon>Flavobacteriales</taxon>
        <taxon>Flavobacteriaceae</taxon>
        <taxon>Flavobacterium</taxon>
    </lineage>
</organism>
<evidence type="ECO:0000313" key="3">
    <source>
        <dbReference type="EMBL" id="PXY40909.1"/>
    </source>
</evidence>
<proteinExistence type="predicted"/>
<reference evidence="3 4" key="1">
    <citation type="submission" date="2018-05" db="EMBL/GenBank/DDBJ databases">
        <title>Flavobacterium sp. strain IMCC34759, incomplete genome.</title>
        <authorList>
            <person name="Joung Y."/>
            <person name="Cho J."/>
        </authorList>
    </citation>
    <scope>NUCLEOTIDE SEQUENCE [LARGE SCALE GENOMIC DNA]</scope>
    <source>
        <strain evidence="3 4">IMCC34759</strain>
    </source>
</reference>
<protein>
    <submittedName>
        <fullName evidence="3">Cobalt transporter</fullName>
    </submittedName>
</protein>
<dbReference type="OrthoDB" id="5513217at2"/>
<accession>A0A2V4BPK2</accession>
<dbReference type="PROSITE" id="PS51257">
    <property type="entry name" value="PROKAR_LIPOPROTEIN"/>
    <property type="match status" value="1"/>
</dbReference>
<dbReference type="EMBL" id="QJHK01000007">
    <property type="protein sequence ID" value="PXY40909.1"/>
    <property type="molecule type" value="Genomic_DNA"/>
</dbReference>
<dbReference type="Proteomes" id="UP000247903">
    <property type="component" value="Unassembled WGS sequence"/>
</dbReference>
<evidence type="ECO:0000259" key="2">
    <source>
        <dbReference type="Pfam" id="PF19335"/>
    </source>
</evidence>
<feature type="domain" description="Heavy metal binding" evidence="2">
    <location>
        <begin position="40"/>
        <end position="65"/>
    </location>
</feature>
<feature type="domain" description="DUF3347" evidence="1">
    <location>
        <begin position="98"/>
        <end position="190"/>
    </location>
</feature>
<evidence type="ECO:0000313" key="4">
    <source>
        <dbReference type="Proteomes" id="UP000247903"/>
    </source>
</evidence>
<dbReference type="AlphaFoldDB" id="A0A2V4BPK2"/>
<dbReference type="InterPro" id="IPR021782">
    <property type="entry name" value="DUF3347"/>
</dbReference>
<comment type="caution">
    <text evidence="3">The sequence shown here is derived from an EMBL/GenBank/DDBJ whole genome shotgun (WGS) entry which is preliminary data.</text>
</comment>
<dbReference type="Pfam" id="PF11827">
    <property type="entry name" value="DUF3347"/>
    <property type="match status" value="1"/>
</dbReference>
<name>A0A2V4BPK2_9FLAO</name>
<gene>
    <name evidence="3" type="ORF">DMB65_10045</name>
</gene>
<dbReference type="Pfam" id="PF19335">
    <property type="entry name" value="HMBD"/>
    <property type="match status" value="1"/>
</dbReference>
<evidence type="ECO:0000259" key="1">
    <source>
        <dbReference type="Pfam" id="PF11827"/>
    </source>
</evidence>
<dbReference type="RefSeq" id="WP_110306517.1">
    <property type="nucleotide sequence ID" value="NZ_QJHK01000007.1"/>
</dbReference>
<dbReference type="GO" id="GO:0046872">
    <property type="term" value="F:metal ion binding"/>
    <property type="evidence" value="ECO:0007669"/>
    <property type="project" value="InterPro"/>
</dbReference>
<keyword evidence="4" id="KW-1185">Reference proteome</keyword>
<dbReference type="InterPro" id="IPR045800">
    <property type="entry name" value="HMBD"/>
</dbReference>